<protein>
    <submittedName>
        <fullName evidence="4">GNAT family N-acetyltransferase</fullName>
    </submittedName>
</protein>
<dbReference type="Proteomes" id="UP000576225">
    <property type="component" value="Unassembled WGS sequence"/>
</dbReference>
<dbReference type="PANTHER" id="PTHR43877">
    <property type="entry name" value="AMINOALKYLPHOSPHONATE N-ACETYLTRANSFERASE-RELATED-RELATED"/>
    <property type="match status" value="1"/>
</dbReference>
<dbReference type="InterPro" id="IPR050832">
    <property type="entry name" value="Bact_Acetyltransf"/>
</dbReference>
<evidence type="ECO:0000256" key="2">
    <source>
        <dbReference type="ARBA" id="ARBA00023315"/>
    </source>
</evidence>
<proteinExistence type="predicted"/>
<dbReference type="SUPFAM" id="SSF55729">
    <property type="entry name" value="Acyl-CoA N-acyltransferases (Nat)"/>
    <property type="match status" value="1"/>
</dbReference>
<dbReference type="InterPro" id="IPR000182">
    <property type="entry name" value="GNAT_dom"/>
</dbReference>
<dbReference type="PANTHER" id="PTHR43877:SF2">
    <property type="entry name" value="AMINOALKYLPHOSPHONATE N-ACETYLTRANSFERASE-RELATED"/>
    <property type="match status" value="1"/>
</dbReference>
<evidence type="ECO:0000313" key="4">
    <source>
        <dbReference type="EMBL" id="NMD85374.1"/>
    </source>
</evidence>
<dbReference type="GO" id="GO:0016747">
    <property type="term" value="F:acyltransferase activity, transferring groups other than amino-acyl groups"/>
    <property type="evidence" value="ECO:0007669"/>
    <property type="project" value="InterPro"/>
</dbReference>
<organism evidence="4 5">
    <name type="scientific">Victivallis vadensis</name>
    <dbReference type="NCBI Taxonomy" id="172901"/>
    <lineage>
        <taxon>Bacteria</taxon>
        <taxon>Pseudomonadati</taxon>
        <taxon>Lentisphaerota</taxon>
        <taxon>Lentisphaeria</taxon>
        <taxon>Victivallales</taxon>
        <taxon>Victivallaceae</taxon>
        <taxon>Victivallis</taxon>
    </lineage>
</organism>
<comment type="caution">
    <text evidence="4">The sequence shown here is derived from an EMBL/GenBank/DDBJ whole genome shotgun (WGS) entry which is preliminary data.</text>
</comment>
<dbReference type="Pfam" id="PF13508">
    <property type="entry name" value="Acetyltransf_7"/>
    <property type="match status" value="1"/>
</dbReference>
<dbReference type="PROSITE" id="PS51186">
    <property type="entry name" value="GNAT"/>
    <property type="match status" value="1"/>
</dbReference>
<dbReference type="Gene3D" id="3.40.630.30">
    <property type="match status" value="1"/>
</dbReference>
<dbReference type="EMBL" id="JABAEW010000002">
    <property type="protein sequence ID" value="NMD85374.1"/>
    <property type="molecule type" value="Genomic_DNA"/>
</dbReference>
<keyword evidence="1 4" id="KW-0808">Transferase</keyword>
<feature type="domain" description="N-acetyltransferase" evidence="3">
    <location>
        <begin position="2"/>
        <end position="163"/>
    </location>
</feature>
<dbReference type="RefSeq" id="WP_168961410.1">
    <property type="nucleotide sequence ID" value="NZ_JABAEW010000002.1"/>
</dbReference>
<name>A0A848AN76_9BACT</name>
<evidence type="ECO:0000259" key="3">
    <source>
        <dbReference type="PROSITE" id="PS51186"/>
    </source>
</evidence>
<dbReference type="CDD" id="cd04301">
    <property type="entry name" value="NAT_SF"/>
    <property type="match status" value="1"/>
</dbReference>
<sequence length="163" mass="18229">MMLIREMRPDDLSAVMLIQKRCYHAITPESPAVMASKLAAGAGCCFVCEEEKRVVGYLLGHPWRSDSAVALHLELEELPEECDSLYLHDMAVLPEMRGRGVGELLLRRFEEAARARKLAGSHLVAIQGAETFWRRMGYREKPGVEMEKLAGYGTAAFLMAKAF</sequence>
<keyword evidence="2" id="KW-0012">Acyltransferase</keyword>
<evidence type="ECO:0000313" key="5">
    <source>
        <dbReference type="Proteomes" id="UP000576225"/>
    </source>
</evidence>
<dbReference type="InterPro" id="IPR016181">
    <property type="entry name" value="Acyl_CoA_acyltransferase"/>
</dbReference>
<dbReference type="AlphaFoldDB" id="A0A848AN76"/>
<gene>
    <name evidence="4" type="ORF">HF882_02125</name>
</gene>
<evidence type="ECO:0000256" key="1">
    <source>
        <dbReference type="ARBA" id="ARBA00022679"/>
    </source>
</evidence>
<accession>A0A848AN76</accession>
<reference evidence="4 5" key="1">
    <citation type="submission" date="2020-04" db="EMBL/GenBank/DDBJ databases">
        <authorList>
            <person name="Hitch T.C.A."/>
            <person name="Wylensek D."/>
            <person name="Clavel T."/>
        </authorList>
    </citation>
    <scope>NUCLEOTIDE SEQUENCE [LARGE SCALE GENOMIC DNA]</scope>
    <source>
        <strain evidence="4 5">COR2-253-APC-1A</strain>
    </source>
</reference>